<proteinExistence type="predicted"/>
<dbReference type="Proteomes" id="UP000008064">
    <property type="component" value="Unassembled WGS sequence"/>
</dbReference>
<accession>F8ND12</accession>
<name>F8ND12_SERL9</name>
<dbReference type="HOGENOM" id="CLU_130560_0_0_1"/>
<dbReference type="EMBL" id="GL945428">
    <property type="protein sequence ID" value="EGO30099.1"/>
    <property type="molecule type" value="Genomic_DNA"/>
</dbReference>
<protein>
    <submittedName>
        <fullName evidence="1">Uncharacterized protein</fullName>
    </submittedName>
</protein>
<gene>
    <name evidence="1" type="ORF">SERLADRAFT_454341</name>
</gene>
<dbReference type="KEGG" id="sla:SERLADRAFT_454341"/>
<dbReference type="GeneID" id="18817005"/>
<dbReference type="AlphaFoldDB" id="F8ND12"/>
<dbReference type="RefSeq" id="XP_007311983.1">
    <property type="nucleotide sequence ID" value="XM_007311921.1"/>
</dbReference>
<organism>
    <name type="scientific">Serpula lacrymans var. lacrymans (strain S7.9)</name>
    <name type="common">Dry rot fungus</name>
    <dbReference type="NCBI Taxonomy" id="578457"/>
    <lineage>
        <taxon>Eukaryota</taxon>
        <taxon>Fungi</taxon>
        <taxon>Dikarya</taxon>
        <taxon>Basidiomycota</taxon>
        <taxon>Agaricomycotina</taxon>
        <taxon>Agaricomycetes</taxon>
        <taxon>Agaricomycetidae</taxon>
        <taxon>Boletales</taxon>
        <taxon>Coniophorineae</taxon>
        <taxon>Serpulaceae</taxon>
        <taxon>Serpula</taxon>
    </lineage>
</organism>
<sequence>MADTSVLVDPLQLCAPDSTYLTLLVNDRPGSPPDGNLTNSAMHAITFDEVHCLASLHEFQPFDPLHFRLQHPAHNSRVYDNVDVHHYLTSYGPPPSVVPVYTNWFRPGFSFTTINTENDIYEYLTQCQFMKLGNVAESLY</sequence>
<feature type="non-terminal residue" evidence="1">
    <location>
        <position position="140"/>
    </location>
</feature>
<evidence type="ECO:0000313" key="1">
    <source>
        <dbReference type="EMBL" id="EGO30099.1"/>
    </source>
</evidence>
<reference evidence="1" key="1">
    <citation type="submission" date="2011-04" db="EMBL/GenBank/DDBJ databases">
        <title>Evolution of plant cell wall degrading machinery underlies the functional diversity of forest fungi.</title>
        <authorList>
            <consortium name="US DOE Joint Genome Institute (JGI-PGF)"/>
            <person name="Eastwood D.C."/>
            <person name="Floudas D."/>
            <person name="Binder M."/>
            <person name="Majcherczyk A."/>
            <person name="Schneider P."/>
            <person name="Aerts A."/>
            <person name="Asiegbu F.O."/>
            <person name="Baker S.E."/>
            <person name="Barry K."/>
            <person name="Bendiksby M."/>
            <person name="Blumentritt M."/>
            <person name="Coutinho P.M."/>
            <person name="Cullen D."/>
            <person name="Cullen D."/>
            <person name="Gathman A."/>
            <person name="Goodell B."/>
            <person name="Henrissat B."/>
            <person name="Ihrmark K."/>
            <person name="Kauserud H."/>
            <person name="Kohler A."/>
            <person name="LaButti K."/>
            <person name="Lapidus A."/>
            <person name="Lavin J.L."/>
            <person name="Lee Y.-H."/>
            <person name="Lindquist E."/>
            <person name="Lilly W."/>
            <person name="Lucas S."/>
            <person name="Morin E."/>
            <person name="Murat C."/>
            <person name="Oguiza J.A."/>
            <person name="Park J."/>
            <person name="Pisabarro A.G."/>
            <person name="Riley R."/>
            <person name="Rosling A."/>
            <person name="Salamov A."/>
            <person name="Schmidt O."/>
            <person name="Schmutz J."/>
            <person name="Skrede I."/>
            <person name="Stenlid J."/>
            <person name="Wiebenga A."/>
            <person name="Xie X."/>
            <person name="Kues U."/>
            <person name="Hibbett D.S."/>
            <person name="Hoffmeister D."/>
            <person name="Hogberg N."/>
            <person name="Martin F."/>
            <person name="Grigoriev I.V."/>
            <person name="Watkinson S.C."/>
        </authorList>
    </citation>
    <scope>NUCLEOTIDE SEQUENCE</scope>
    <source>
        <strain evidence="1">S7.9</strain>
    </source>
</reference>